<reference evidence="4 5" key="1">
    <citation type="journal article" date="2011" name="ISME J.">
        <title>Community ecology of hot spring cyanobacterial mats: predominant populations and their functional potential.</title>
        <authorList>
            <person name="Klatt C.G."/>
            <person name="Wood J.M."/>
            <person name="Rusch D.B."/>
            <person name="Bateson M.M."/>
            <person name="Hamamura N."/>
            <person name="Heidelberg J.F."/>
            <person name="Grossman A.R."/>
            <person name="Bhaya D."/>
            <person name="Cohan F.M."/>
            <person name="Kuhl M."/>
            <person name="Bryant D.A."/>
            <person name="Ward D.M."/>
        </authorList>
    </citation>
    <scope>NUCLEOTIDE SEQUENCE [LARGE SCALE GENOMIC DNA]</scope>
    <source>
        <strain evidence="4">OS</strain>
    </source>
</reference>
<keyword evidence="1" id="KW-0732">Signal</keyword>
<feature type="transmembrane region" description="Helical" evidence="2">
    <location>
        <begin position="38"/>
        <end position="56"/>
    </location>
</feature>
<dbReference type="InterPro" id="IPR001769">
    <property type="entry name" value="Gingipain"/>
</dbReference>
<name>A0A395LZI9_9BACT</name>
<dbReference type="EMBL" id="PHFL01000051">
    <property type="protein sequence ID" value="RFM23950.1"/>
    <property type="molecule type" value="Genomic_DNA"/>
</dbReference>
<sequence>MCRDIYLAKAKNTTAASSPQRVVCIDNKLKLLMVRTRLQQLLSLTIVICFLTIFFSQKLPAQTVVPEIENKPQVSTKTSVASVVGTGRDRVQLVLEFDIPFVKETGYAQDNAGHAEPEIASLTTDHLLMNRVYRIPSYHYIVQAHVQSARVVAEEGVGVLQNVSLKFHPEALEDVPIGASEAQRRELKASTKVDEQENFPKEKLKWFYAGSMRGTPLTSLTVSPYIYSPRTKTLRYVQKMVIECQLDAQESSPETFKIDIDEAQLMQQTPRHRSPYKPLGKMWGGRALSFSEAMGVQQNVWGRLPVVPKYRFIVNKDGVYRLGFFEFQDAEFPADFFTADPRTFRLFNKGREVPIYVKGEQDGRFNRDDYIEFIGEPHRLAFSDPDRPDMYNDPYTDENVYYFYWEQTLTPQNRGLRLVEIPAEPRRTVGVINLRNQSFRSTVHFEVDGVTERFALLHYQFNSPGYRRTRNHSDAGDKRFWYQILTDRGASAPISIPAPQTNNSTDSIIIRAAFHGISTGVPRFRANVFFSLPVDFFQVMRAEWGDGRPEQLATIARAGLSPLFHRLLGGVSAVRIGSGEVNPTVSFPLFYFNWIEVTYRRLYRAVEDEIVFTTPPDTRPGRYQFTISGFTTPDIEIYKKGVGRLGNFTVEQYEVVDERGEKTGRQEFRAIFQDEVLTPRDVEYIALTNAKKLLPLRIEKVTAANFFDTRIKLRDKNNAYNFIIITSRAFFTERDAENPLSPIRQYKENREARLRALGEPNRVLVTTVDNIYDEFNDGIKSPYAIREFLSYAYHEWREAPTYVLLIGDAVFGKIAPTDVPTMHVQTYIFGATASDAWFAMVDGVDVSGQLDLIPDLQIARIPAQSQDDVLAYLQKLIVYEQPQTLGEWRNRVLLIAGEAEQGRGSIAEGTLVDKVVQTDELIDRYIDRSVFVDRLHTSTGRNRLDFTAPPDKYRGGQDQLINTLNQTGAVVVNFMGHGGGGIWGDSQVLTREAVDRLRNGTRLPFITSMTCFVGAFDDLSSVRGTFVNSPITLTEKLLLSPERGCIGMIASAGLGWFINDFLMAQAIYEFLLNERFQDLSIGDMLFRGKIRYYLQYRDFYVLQAPTMMYQYGVFGDPALRLALPRRTTPTGAPAINWNLPTHMVGVGNRLVIRGTVNGITNGTGFGRITDQNNLEVTSTTILFQVRNGRIGQLIGGQFVDSLVLIVPQPPAITSTNILNFSRGGGQFKAHIISDDGRTDVSGFVRFSNLAPFIQSVIPSSDIRTSENRAVSFTVRVEARQPLQSVSVRVTVTRANSTTLINETLFNANLPAVPSGSNTFVTTSAVPATVMQRGNRVTYSAIARAGNEEGRSESVEVVIGQQTDVAAVEQARAGLNQFYDNPTIDFYPDSNRVVIGAEVYNWSNEPSVAQVIFYENSVNNSLIQNIPPRLRATRRVIGTTTVRIPARGKTLATVPVPANFQLLQTYNVAVQVVADSSLAPDADARNNLSNQRPISYNLVFVQRNTAASIQIDSNCTLSYEPAAFSRNGFIRIERLENPPKIAQPDNEFVRLASQSDTATARFAYRVTAVDSALALLRQIRLTMRLNPRDFATRRAFVNGYFFAEELERWLRIPAQSKPDINTVVMNSERFGTFSVMHTNDQTQPQITLGIEGQEYVPGGFAPRRPRIVAILQDQNGIYLDRRFIRVIRNGDSSAAVQEKLNIPTATANANSVGITYDDEFPSGRQEVAFIFYDANLNMRRSDTLRFVVEDNFRLRVYGAYPNPFADRTFIGYEIIGQEPADEFEIKIYTASGRLINTFRQPGVPPPGFESNANLTFTQVGGRVVEWTGLDERGNPVANGVYYAKVRLVLRGRVLEDIIKIARLR</sequence>
<feature type="domain" description="Gingipain" evidence="3">
    <location>
        <begin position="722"/>
        <end position="1121"/>
    </location>
</feature>
<keyword evidence="2" id="KW-0812">Transmembrane</keyword>
<evidence type="ECO:0000313" key="4">
    <source>
        <dbReference type="EMBL" id="RFM23950.1"/>
    </source>
</evidence>
<evidence type="ECO:0000259" key="3">
    <source>
        <dbReference type="Pfam" id="PF01364"/>
    </source>
</evidence>
<dbReference type="GO" id="GO:0006508">
    <property type="term" value="P:proteolysis"/>
    <property type="evidence" value="ECO:0007669"/>
    <property type="project" value="InterPro"/>
</dbReference>
<dbReference type="InterPro" id="IPR029030">
    <property type="entry name" value="Caspase-like_dom_sf"/>
</dbReference>
<proteinExistence type="predicted"/>
<protein>
    <recommendedName>
        <fullName evidence="3">Gingipain domain-containing protein</fullName>
    </recommendedName>
</protein>
<gene>
    <name evidence="4" type="ORF">D0433_08505</name>
</gene>
<comment type="caution">
    <text evidence="4">The sequence shown here is derived from an EMBL/GenBank/DDBJ whole genome shotgun (WGS) entry which is preliminary data.</text>
</comment>
<dbReference type="InterPro" id="IPR038490">
    <property type="entry name" value="Gingipain_propep_sf"/>
</dbReference>
<dbReference type="SUPFAM" id="SSF52129">
    <property type="entry name" value="Caspase-like"/>
    <property type="match status" value="1"/>
</dbReference>
<evidence type="ECO:0000313" key="5">
    <source>
        <dbReference type="Proteomes" id="UP000266389"/>
    </source>
</evidence>
<accession>A0A395LZI9</accession>
<dbReference type="GO" id="GO:0008234">
    <property type="term" value="F:cysteine-type peptidase activity"/>
    <property type="evidence" value="ECO:0007669"/>
    <property type="project" value="InterPro"/>
</dbReference>
<dbReference type="Gene3D" id="2.60.40.3800">
    <property type="match status" value="1"/>
</dbReference>
<dbReference type="Gene3D" id="2.60.40.4070">
    <property type="match status" value="1"/>
</dbReference>
<evidence type="ECO:0000256" key="2">
    <source>
        <dbReference type="SAM" id="Phobius"/>
    </source>
</evidence>
<dbReference type="Gene3D" id="3.40.50.1460">
    <property type="match status" value="1"/>
</dbReference>
<keyword evidence="2" id="KW-1133">Transmembrane helix</keyword>
<keyword evidence="2" id="KW-0472">Membrane</keyword>
<dbReference type="Proteomes" id="UP000266389">
    <property type="component" value="Unassembled WGS sequence"/>
</dbReference>
<evidence type="ECO:0000256" key="1">
    <source>
        <dbReference type="ARBA" id="ARBA00022729"/>
    </source>
</evidence>
<dbReference type="InterPro" id="IPR029031">
    <property type="entry name" value="Gingipain_N_sf"/>
</dbReference>
<organism evidence="4 5">
    <name type="scientific">Candidatus Thermochlorobacter aerophilus</name>
    <dbReference type="NCBI Taxonomy" id="1868324"/>
    <lineage>
        <taxon>Bacteria</taxon>
        <taxon>Pseudomonadati</taxon>
        <taxon>Chlorobiota</taxon>
        <taxon>Chlorobiia</taxon>
        <taxon>Chlorobiales</taxon>
        <taxon>Candidatus Thermochlorobacteriaceae</taxon>
        <taxon>Candidatus Thermochlorobacter</taxon>
    </lineage>
</organism>
<dbReference type="Gene3D" id="3.40.50.10390">
    <property type="entry name" value="Gingipain r, domain 1"/>
    <property type="match status" value="1"/>
</dbReference>
<dbReference type="Pfam" id="PF01364">
    <property type="entry name" value="Peptidase_C25"/>
    <property type="match status" value="1"/>
</dbReference>